<dbReference type="EMBL" id="QXFU01002722">
    <property type="protein sequence ID" value="KAE8982258.1"/>
    <property type="molecule type" value="Genomic_DNA"/>
</dbReference>
<dbReference type="AlphaFoldDB" id="A0A6A3INJ8"/>
<dbReference type="Proteomes" id="UP000435112">
    <property type="component" value="Unassembled WGS sequence"/>
</dbReference>
<sequence>MLRKSANTSFFLFGVVFPGGEPDGCFSGVQTRFFDFMVTA</sequence>
<dbReference type="EMBL" id="QXFV01002728">
    <property type="protein sequence ID" value="KAE8984085.1"/>
    <property type="molecule type" value="Genomic_DNA"/>
</dbReference>
<name>A0A6A3INJ8_9STRA</name>
<accession>A0A6A3INJ8</accession>
<evidence type="ECO:0000313" key="4">
    <source>
        <dbReference type="Proteomes" id="UP000435112"/>
    </source>
</evidence>
<proteinExistence type="predicted"/>
<evidence type="ECO:0000313" key="2">
    <source>
        <dbReference type="EMBL" id="KAE8984085.1"/>
    </source>
</evidence>
<comment type="caution">
    <text evidence="1">The sequence shown here is derived from an EMBL/GenBank/DDBJ whole genome shotgun (WGS) entry which is preliminary data.</text>
</comment>
<organism evidence="1 4">
    <name type="scientific">Phytophthora rubi</name>
    <dbReference type="NCBI Taxonomy" id="129364"/>
    <lineage>
        <taxon>Eukaryota</taxon>
        <taxon>Sar</taxon>
        <taxon>Stramenopiles</taxon>
        <taxon>Oomycota</taxon>
        <taxon>Peronosporomycetes</taxon>
        <taxon>Peronosporales</taxon>
        <taxon>Peronosporaceae</taxon>
        <taxon>Phytophthora</taxon>
    </lineage>
</organism>
<gene>
    <name evidence="2" type="ORF">PR001_g23273</name>
    <name evidence="1" type="ORF">PR002_g23580</name>
</gene>
<evidence type="ECO:0000313" key="1">
    <source>
        <dbReference type="EMBL" id="KAE8982258.1"/>
    </source>
</evidence>
<evidence type="ECO:0000313" key="3">
    <source>
        <dbReference type="Proteomes" id="UP000429607"/>
    </source>
</evidence>
<protein>
    <submittedName>
        <fullName evidence="1">Uncharacterized protein</fullName>
    </submittedName>
</protein>
<dbReference type="Proteomes" id="UP000429607">
    <property type="component" value="Unassembled WGS sequence"/>
</dbReference>
<reference evidence="3 4" key="1">
    <citation type="submission" date="2018-09" db="EMBL/GenBank/DDBJ databases">
        <title>Genomic investigation of the strawberry pathogen Phytophthora fragariae indicates pathogenicity is determined by transcriptional variation in three key races.</title>
        <authorList>
            <person name="Adams T.M."/>
            <person name="Armitage A.D."/>
            <person name="Sobczyk M.K."/>
            <person name="Bates H.J."/>
            <person name="Dunwell J.M."/>
            <person name="Nellist C.F."/>
            <person name="Harrison R.J."/>
        </authorList>
    </citation>
    <scope>NUCLEOTIDE SEQUENCE [LARGE SCALE GENOMIC DNA]</scope>
    <source>
        <strain evidence="2 3">SCRP249</strain>
        <strain evidence="1 4">SCRP324</strain>
    </source>
</reference>